<evidence type="ECO:0000256" key="3">
    <source>
        <dbReference type="ARBA" id="ARBA00022737"/>
    </source>
</evidence>
<reference evidence="11" key="1">
    <citation type="submission" date="2021-06" db="EMBL/GenBank/DDBJ databases">
        <authorList>
            <consortium name="Wellcome Sanger Institute Data Sharing"/>
        </authorList>
    </citation>
    <scope>NUCLEOTIDE SEQUENCE [LARGE SCALE GENOMIC DNA]</scope>
</reference>
<comment type="subcellular location">
    <subcellularLocation>
        <location evidence="1">Nucleus</location>
    </subcellularLocation>
</comment>
<feature type="domain" description="C2H2-type" evidence="10">
    <location>
        <begin position="312"/>
        <end position="339"/>
    </location>
</feature>
<reference evidence="11" key="2">
    <citation type="submission" date="2025-08" db="UniProtKB">
        <authorList>
            <consortium name="Ensembl"/>
        </authorList>
    </citation>
    <scope>IDENTIFICATION</scope>
</reference>
<evidence type="ECO:0000256" key="4">
    <source>
        <dbReference type="ARBA" id="ARBA00022771"/>
    </source>
</evidence>
<feature type="compositionally biased region" description="Polar residues" evidence="8">
    <location>
        <begin position="151"/>
        <end position="163"/>
    </location>
</feature>
<dbReference type="InterPro" id="IPR050331">
    <property type="entry name" value="Zinc_finger"/>
</dbReference>
<accession>A0A8C4RGT5</accession>
<organism evidence="11 12">
    <name type="scientific">Erpetoichthys calabaricus</name>
    <name type="common">Rope fish</name>
    <name type="synonym">Calamoichthys calabaricus</name>
    <dbReference type="NCBI Taxonomy" id="27687"/>
    <lineage>
        <taxon>Eukaryota</taxon>
        <taxon>Metazoa</taxon>
        <taxon>Chordata</taxon>
        <taxon>Craniata</taxon>
        <taxon>Vertebrata</taxon>
        <taxon>Euteleostomi</taxon>
        <taxon>Actinopterygii</taxon>
        <taxon>Polypteriformes</taxon>
        <taxon>Polypteridae</taxon>
        <taxon>Erpetoichthys</taxon>
    </lineage>
</organism>
<sequence length="343" mass="39369">MWILFLCFNFTPSYGTLREKEKADVYWNISMDVKQESCDVDRDIMDIKKEDCELASIYLKQEGLSIKEENSELQAVDIKEEAEEKSVSIETHNHTNLNSVKEDHLHDGCQDGVVTWLDSSQSRHCSSLEPSVNVKTESLQSKPKRTKKTTSVRAQENWPPSTKKSGKRNKDQCSLESGKEFSGRSALQKHTGVHTGEKPYCCNECGKQFSQMGHLQTHTRVHTGEKPYCCNECGKQFSQKSNLQRHTRVHTGEKPYCCTECGKQFSVLDHLQTHTRVHTGEKPYFCNECGKQFSVMGHLQRHTRVHTGEKPYCCNECGKQFSVMSHLQRHTRVHNRIERVAVQ</sequence>
<feature type="compositionally biased region" description="Basic and acidic residues" evidence="8">
    <location>
        <begin position="168"/>
        <end position="182"/>
    </location>
</feature>
<evidence type="ECO:0000256" key="1">
    <source>
        <dbReference type="ARBA" id="ARBA00004123"/>
    </source>
</evidence>
<dbReference type="FunFam" id="3.30.160.60:FF:002343">
    <property type="entry name" value="Zinc finger protein 33A"/>
    <property type="match status" value="2"/>
</dbReference>
<dbReference type="AlphaFoldDB" id="A0A8C4RGT5"/>
<keyword evidence="3" id="KW-0677">Repeat</keyword>
<dbReference type="GO" id="GO:0008270">
    <property type="term" value="F:zinc ion binding"/>
    <property type="evidence" value="ECO:0007669"/>
    <property type="project" value="UniProtKB-KW"/>
</dbReference>
<dbReference type="InterPro" id="IPR013087">
    <property type="entry name" value="Znf_C2H2_type"/>
</dbReference>
<reference evidence="11" key="3">
    <citation type="submission" date="2025-09" db="UniProtKB">
        <authorList>
            <consortium name="Ensembl"/>
        </authorList>
    </citation>
    <scope>IDENTIFICATION</scope>
</reference>
<keyword evidence="12" id="KW-1185">Reference proteome</keyword>
<keyword evidence="2" id="KW-0479">Metal-binding</keyword>
<evidence type="ECO:0000313" key="12">
    <source>
        <dbReference type="Proteomes" id="UP000694620"/>
    </source>
</evidence>
<dbReference type="Gene3D" id="3.30.160.60">
    <property type="entry name" value="Classic Zinc Finger"/>
    <property type="match status" value="6"/>
</dbReference>
<feature type="domain" description="C2H2-type" evidence="10">
    <location>
        <begin position="200"/>
        <end position="227"/>
    </location>
</feature>
<dbReference type="PROSITE" id="PS00028">
    <property type="entry name" value="ZINC_FINGER_C2H2_1"/>
    <property type="match status" value="5"/>
</dbReference>
<evidence type="ECO:0000259" key="10">
    <source>
        <dbReference type="PROSITE" id="PS50157"/>
    </source>
</evidence>
<feature type="region of interest" description="Disordered" evidence="8">
    <location>
        <begin position="127"/>
        <end position="191"/>
    </location>
</feature>
<protein>
    <recommendedName>
        <fullName evidence="10">C2H2-type domain-containing protein</fullName>
    </recommendedName>
</protein>
<keyword evidence="5" id="KW-0862">Zinc</keyword>
<evidence type="ECO:0000256" key="2">
    <source>
        <dbReference type="ARBA" id="ARBA00022723"/>
    </source>
</evidence>
<feature type="chain" id="PRO_5034114839" description="C2H2-type domain-containing protein" evidence="9">
    <location>
        <begin position="16"/>
        <end position="343"/>
    </location>
</feature>
<dbReference type="Pfam" id="PF00096">
    <property type="entry name" value="zf-C2H2"/>
    <property type="match status" value="5"/>
</dbReference>
<feature type="compositionally biased region" description="Polar residues" evidence="8">
    <location>
        <begin position="127"/>
        <end position="141"/>
    </location>
</feature>
<dbReference type="PANTHER" id="PTHR16515:SF57">
    <property type="entry name" value="ZINC FINGER PROTEIN 154-LIKE"/>
    <property type="match status" value="1"/>
</dbReference>
<keyword evidence="4 7" id="KW-0863">Zinc-finger</keyword>
<dbReference type="Proteomes" id="UP000694620">
    <property type="component" value="Chromosome 1"/>
</dbReference>
<feature type="domain" description="C2H2-type" evidence="10">
    <location>
        <begin position="228"/>
        <end position="255"/>
    </location>
</feature>
<dbReference type="SUPFAM" id="SSF57667">
    <property type="entry name" value="beta-beta-alpha zinc fingers"/>
    <property type="match status" value="3"/>
</dbReference>
<dbReference type="Ensembl" id="ENSECRT00000002313.1">
    <property type="protein sequence ID" value="ENSECRP00000002284.1"/>
    <property type="gene ID" value="ENSECRG00000001579.1"/>
</dbReference>
<dbReference type="SMART" id="SM00355">
    <property type="entry name" value="ZnF_C2H2"/>
    <property type="match status" value="5"/>
</dbReference>
<dbReference type="PANTHER" id="PTHR16515">
    <property type="entry name" value="PR DOMAIN ZINC FINGER PROTEIN"/>
    <property type="match status" value="1"/>
</dbReference>
<keyword evidence="9" id="KW-0732">Signal</keyword>
<dbReference type="PROSITE" id="PS50157">
    <property type="entry name" value="ZINC_FINGER_C2H2_2"/>
    <property type="match status" value="6"/>
</dbReference>
<feature type="domain" description="C2H2-type" evidence="10">
    <location>
        <begin position="284"/>
        <end position="311"/>
    </location>
</feature>
<proteinExistence type="predicted"/>
<keyword evidence="6" id="KW-0539">Nucleus</keyword>
<feature type="domain" description="C2H2-type" evidence="10">
    <location>
        <begin position="256"/>
        <end position="283"/>
    </location>
</feature>
<evidence type="ECO:0000313" key="11">
    <source>
        <dbReference type="Ensembl" id="ENSECRP00000002284.1"/>
    </source>
</evidence>
<feature type="signal peptide" evidence="9">
    <location>
        <begin position="1"/>
        <end position="15"/>
    </location>
</feature>
<evidence type="ECO:0000256" key="5">
    <source>
        <dbReference type="ARBA" id="ARBA00022833"/>
    </source>
</evidence>
<dbReference type="GeneTree" id="ENSGT01150000286952"/>
<dbReference type="GO" id="GO:0005634">
    <property type="term" value="C:nucleus"/>
    <property type="evidence" value="ECO:0007669"/>
    <property type="project" value="UniProtKB-SubCell"/>
</dbReference>
<evidence type="ECO:0000256" key="9">
    <source>
        <dbReference type="SAM" id="SignalP"/>
    </source>
</evidence>
<evidence type="ECO:0000256" key="6">
    <source>
        <dbReference type="ARBA" id="ARBA00023242"/>
    </source>
</evidence>
<dbReference type="FunFam" id="3.30.160.60:FF:000912">
    <property type="entry name" value="Zinc finger protein 660"/>
    <property type="match status" value="2"/>
</dbReference>
<dbReference type="FunFam" id="3.30.160.60:FF:000295">
    <property type="entry name" value="zinc finger protein 19"/>
    <property type="match status" value="1"/>
</dbReference>
<feature type="domain" description="C2H2-type" evidence="10">
    <location>
        <begin position="171"/>
        <end position="199"/>
    </location>
</feature>
<dbReference type="InterPro" id="IPR036236">
    <property type="entry name" value="Znf_C2H2_sf"/>
</dbReference>
<evidence type="ECO:0000256" key="8">
    <source>
        <dbReference type="SAM" id="MobiDB-lite"/>
    </source>
</evidence>
<dbReference type="GO" id="GO:0010468">
    <property type="term" value="P:regulation of gene expression"/>
    <property type="evidence" value="ECO:0007669"/>
    <property type="project" value="TreeGrafter"/>
</dbReference>
<evidence type="ECO:0000256" key="7">
    <source>
        <dbReference type="PROSITE-ProRule" id="PRU00042"/>
    </source>
</evidence>
<name>A0A8C4RGT5_ERPCA</name>